<dbReference type="AlphaFoldDB" id="A0A3M0KX24"/>
<gene>
    <name evidence="1" type="ORF">DUI87_07520</name>
</gene>
<name>A0A3M0KX24_HIRRU</name>
<protein>
    <recommendedName>
        <fullName evidence="3">Reverse transcriptase domain-containing protein</fullName>
    </recommendedName>
</protein>
<accession>A0A3M0KX24</accession>
<evidence type="ECO:0008006" key="3">
    <source>
        <dbReference type="Google" id="ProtNLM"/>
    </source>
</evidence>
<dbReference type="PANTHER" id="PTHR33332">
    <property type="entry name" value="REVERSE TRANSCRIPTASE DOMAIN-CONTAINING PROTEIN"/>
    <property type="match status" value="1"/>
</dbReference>
<evidence type="ECO:0000313" key="2">
    <source>
        <dbReference type="Proteomes" id="UP000269221"/>
    </source>
</evidence>
<proteinExistence type="predicted"/>
<organism evidence="1 2">
    <name type="scientific">Hirundo rustica rustica</name>
    <dbReference type="NCBI Taxonomy" id="333673"/>
    <lineage>
        <taxon>Eukaryota</taxon>
        <taxon>Metazoa</taxon>
        <taxon>Chordata</taxon>
        <taxon>Craniata</taxon>
        <taxon>Vertebrata</taxon>
        <taxon>Euteleostomi</taxon>
        <taxon>Archelosauria</taxon>
        <taxon>Archosauria</taxon>
        <taxon>Dinosauria</taxon>
        <taxon>Saurischia</taxon>
        <taxon>Theropoda</taxon>
        <taxon>Coelurosauria</taxon>
        <taxon>Aves</taxon>
        <taxon>Neognathae</taxon>
        <taxon>Neoaves</taxon>
        <taxon>Telluraves</taxon>
        <taxon>Australaves</taxon>
        <taxon>Passeriformes</taxon>
        <taxon>Sylvioidea</taxon>
        <taxon>Hirundinidae</taxon>
        <taxon>Hirundo</taxon>
    </lineage>
</organism>
<dbReference type="STRING" id="333673.A0A3M0KX24"/>
<dbReference type="EMBL" id="QRBI01000104">
    <property type="protein sequence ID" value="RMC15330.1"/>
    <property type="molecule type" value="Genomic_DNA"/>
</dbReference>
<keyword evidence="2" id="KW-1185">Reference proteome</keyword>
<comment type="caution">
    <text evidence="1">The sequence shown here is derived from an EMBL/GenBank/DDBJ whole genome shotgun (WGS) entry which is preliminary data.</text>
</comment>
<evidence type="ECO:0000313" key="1">
    <source>
        <dbReference type="EMBL" id="RMC15330.1"/>
    </source>
</evidence>
<reference evidence="1 2" key="1">
    <citation type="submission" date="2018-07" db="EMBL/GenBank/DDBJ databases">
        <title>A high quality draft genome assembly of the barn swallow (H. rustica rustica).</title>
        <authorList>
            <person name="Formenti G."/>
            <person name="Chiara M."/>
            <person name="Poveda L."/>
            <person name="Francoijs K.-J."/>
            <person name="Bonisoli-Alquati A."/>
            <person name="Canova L."/>
            <person name="Gianfranceschi L."/>
            <person name="Horner D.S."/>
            <person name="Saino N."/>
        </authorList>
    </citation>
    <scope>NUCLEOTIDE SEQUENCE [LARGE SCALE GENOMIC DNA]</scope>
    <source>
        <strain evidence="1">Chelidonia</strain>
        <tissue evidence="1">Blood</tissue>
    </source>
</reference>
<dbReference type="OrthoDB" id="9400399at2759"/>
<dbReference type="Proteomes" id="UP000269221">
    <property type="component" value="Unassembled WGS sequence"/>
</dbReference>
<sequence>MGPVLFSIFIHNLDEGFEGTLTLQATQSWSRVMIKVNSMSFNKAKCQVLQTGLNDPVRAWGRMAVKFLGGKDLGVLVDSWVNVSHRCAQVAKKAKGILACMKNSVVSRTRAVIVSLYSALVRLHLNPVFSSGPFTARKTLRCWSESKEEQQSW</sequence>